<evidence type="ECO:0000259" key="9">
    <source>
        <dbReference type="PROSITE" id="PS50850"/>
    </source>
</evidence>
<dbReference type="InterPro" id="IPR020846">
    <property type="entry name" value="MFS_dom"/>
</dbReference>
<evidence type="ECO:0000256" key="7">
    <source>
        <dbReference type="SAM" id="MobiDB-lite"/>
    </source>
</evidence>
<dbReference type="Proteomes" id="UP001595816">
    <property type="component" value="Unassembled WGS sequence"/>
</dbReference>
<protein>
    <submittedName>
        <fullName evidence="10">DHA2 family efflux MFS transporter permease subunit</fullName>
    </submittedName>
</protein>
<dbReference type="RefSeq" id="WP_253755159.1">
    <property type="nucleotide sequence ID" value="NZ_JAMZDZ010000001.1"/>
</dbReference>
<gene>
    <name evidence="10" type="ORF">ACFOZ4_13090</name>
</gene>
<evidence type="ECO:0000313" key="10">
    <source>
        <dbReference type="EMBL" id="MFC4131539.1"/>
    </source>
</evidence>
<comment type="subcellular location">
    <subcellularLocation>
        <location evidence="1">Cell membrane</location>
        <topology evidence="1">Multi-pass membrane protein</topology>
    </subcellularLocation>
</comment>
<feature type="transmembrane region" description="Helical" evidence="8">
    <location>
        <begin position="441"/>
        <end position="460"/>
    </location>
</feature>
<dbReference type="Pfam" id="PF07690">
    <property type="entry name" value="MFS_1"/>
    <property type="match status" value="1"/>
</dbReference>
<feature type="transmembrane region" description="Helical" evidence="8">
    <location>
        <begin position="340"/>
        <end position="361"/>
    </location>
</feature>
<dbReference type="InterPro" id="IPR011701">
    <property type="entry name" value="MFS"/>
</dbReference>
<feature type="transmembrane region" description="Helical" evidence="8">
    <location>
        <begin position="86"/>
        <end position="109"/>
    </location>
</feature>
<dbReference type="PANTHER" id="PTHR42718">
    <property type="entry name" value="MAJOR FACILITATOR SUPERFAMILY MULTIDRUG TRANSPORTER MFSC"/>
    <property type="match status" value="1"/>
</dbReference>
<feature type="transmembrane region" description="Helical" evidence="8">
    <location>
        <begin position="234"/>
        <end position="256"/>
    </location>
</feature>
<dbReference type="InterPro" id="IPR036259">
    <property type="entry name" value="MFS_trans_sf"/>
</dbReference>
<keyword evidence="3" id="KW-1003">Cell membrane</keyword>
<dbReference type="PRINTS" id="PR01036">
    <property type="entry name" value="TCRTETB"/>
</dbReference>
<dbReference type="SUPFAM" id="SSF103473">
    <property type="entry name" value="MFS general substrate transporter"/>
    <property type="match status" value="1"/>
</dbReference>
<feature type="region of interest" description="Disordered" evidence="7">
    <location>
        <begin position="469"/>
        <end position="488"/>
    </location>
</feature>
<evidence type="ECO:0000313" key="11">
    <source>
        <dbReference type="Proteomes" id="UP001595816"/>
    </source>
</evidence>
<feature type="transmembrane region" description="Helical" evidence="8">
    <location>
        <begin position="174"/>
        <end position="194"/>
    </location>
</feature>
<feature type="transmembrane region" description="Helical" evidence="8">
    <location>
        <begin position="144"/>
        <end position="168"/>
    </location>
</feature>
<keyword evidence="6 8" id="KW-0472">Membrane</keyword>
<feature type="transmembrane region" description="Helical" evidence="8">
    <location>
        <begin position="115"/>
        <end position="132"/>
    </location>
</feature>
<feature type="transmembrane region" description="Helical" evidence="8">
    <location>
        <begin position="367"/>
        <end position="391"/>
    </location>
</feature>
<feature type="transmembrane region" description="Helical" evidence="8">
    <location>
        <begin position="206"/>
        <end position="228"/>
    </location>
</feature>
<keyword evidence="2" id="KW-0813">Transport</keyword>
<evidence type="ECO:0000256" key="1">
    <source>
        <dbReference type="ARBA" id="ARBA00004651"/>
    </source>
</evidence>
<dbReference type="PROSITE" id="PS50850">
    <property type="entry name" value="MFS"/>
    <property type="match status" value="1"/>
</dbReference>
<organism evidence="10 11">
    <name type="scientific">Hamadaea flava</name>
    <dbReference type="NCBI Taxonomy" id="1742688"/>
    <lineage>
        <taxon>Bacteria</taxon>
        <taxon>Bacillati</taxon>
        <taxon>Actinomycetota</taxon>
        <taxon>Actinomycetes</taxon>
        <taxon>Micromonosporales</taxon>
        <taxon>Micromonosporaceae</taxon>
        <taxon>Hamadaea</taxon>
    </lineage>
</organism>
<reference evidence="11" key="1">
    <citation type="journal article" date="2019" name="Int. J. Syst. Evol. Microbiol.">
        <title>The Global Catalogue of Microorganisms (GCM) 10K type strain sequencing project: providing services to taxonomists for standard genome sequencing and annotation.</title>
        <authorList>
            <consortium name="The Broad Institute Genomics Platform"/>
            <consortium name="The Broad Institute Genome Sequencing Center for Infectious Disease"/>
            <person name="Wu L."/>
            <person name="Ma J."/>
        </authorList>
    </citation>
    <scope>NUCLEOTIDE SEQUENCE [LARGE SCALE GENOMIC DNA]</scope>
    <source>
        <strain evidence="11">CGMCC 4.7289</strain>
    </source>
</reference>
<feature type="transmembrane region" description="Helical" evidence="8">
    <location>
        <begin position="306"/>
        <end position="328"/>
    </location>
</feature>
<evidence type="ECO:0000256" key="5">
    <source>
        <dbReference type="ARBA" id="ARBA00022989"/>
    </source>
</evidence>
<comment type="caution">
    <text evidence="10">The sequence shown here is derived from an EMBL/GenBank/DDBJ whole genome shotgun (WGS) entry which is preliminary data.</text>
</comment>
<evidence type="ECO:0000256" key="3">
    <source>
        <dbReference type="ARBA" id="ARBA00022475"/>
    </source>
</evidence>
<feature type="transmembrane region" description="Helical" evidence="8">
    <location>
        <begin position="277"/>
        <end position="300"/>
    </location>
</feature>
<dbReference type="NCBIfam" id="TIGR00711">
    <property type="entry name" value="efflux_EmrB"/>
    <property type="match status" value="1"/>
</dbReference>
<dbReference type="PANTHER" id="PTHR42718:SF46">
    <property type="entry name" value="BLR6921 PROTEIN"/>
    <property type="match status" value="1"/>
</dbReference>
<accession>A0ABV8LL52</accession>
<keyword evidence="11" id="KW-1185">Reference proteome</keyword>
<evidence type="ECO:0000256" key="2">
    <source>
        <dbReference type="ARBA" id="ARBA00022448"/>
    </source>
</evidence>
<dbReference type="InterPro" id="IPR004638">
    <property type="entry name" value="EmrB-like"/>
</dbReference>
<feature type="transmembrane region" description="Helical" evidence="8">
    <location>
        <begin position="12"/>
        <end position="33"/>
    </location>
</feature>
<keyword evidence="4 8" id="KW-0812">Transmembrane</keyword>
<sequence>MTTTVPTRRDEAIRWPVWRLALVIAFAAFMSQLDTSVVNVGLDSIAADLGADLSDAQWVASAYLIALGLSLPASGWLGRRLGVGRVWFAALAAFTGTSALCALADGVWWLVAARVLQGLSAGLLLPAGQTILGQAVGPQRLGRVMATLGIAVSLGPALGPVAGGLIIHNGSWPWLFLVNLPLGGIALYLGWRFVPRDRPDAHPGRLDWPGLLLVSAGVPLLVYGLTAWGEQGSLASLGAGGPVTLGGLLLLTFIWYARRTVRPVLDLRLFANRAYAAATATGAVMGAAMFGATLLFPLYFQIGRGAGVLETGVALIPLGLGTAVALPISGRLLDRIGGGLVSLVGGLGTAASTVPFALAGTELPTPAVLGLLFLRGVGIAFAVGPASIAAFKAVTTAQLPDATTQVNIAQRVGGALGGAVFAVLLATRLPGGVDAAFRQTFWWLTAASALGLATAAWLTVAERSRPATSSGVDATRLPEGVHGRSSRG</sequence>
<feature type="transmembrane region" description="Helical" evidence="8">
    <location>
        <begin position="412"/>
        <end position="429"/>
    </location>
</feature>
<evidence type="ECO:0000256" key="4">
    <source>
        <dbReference type="ARBA" id="ARBA00022692"/>
    </source>
</evidence>
<proteinExistence type="predicted"/>
<feature type="domain" description="Major facilitator superfamily (MFS) profile" evidence="9">
    <location>
        <begin position="20"/>
        <end position="463"/>
    </location>
</feature>
<keyword evidence="5 8" id="KW-1133">Transmembrane helix</keyword>
<evidence type="ECO:0000256" key="8">
    <source>
        <dbReference type="SAM" id="Phobius"/>
    </source>
</evidence>
<dbReference type="EMBL" id="JBHSAY010000006">
    <property type="protein sequence ID" value="MFC4131539.1"/>
    <property type="molecule type" value="Genomic_DNA"/>
</dbReference>
<evidence type="ECO:0000256" key="6">
    <source>
        <dbReference type="ARBA" id="ARBA00023136"/>
    </source>
</evidence>
<name>A0ABV8LL52_9ACTN</name>
<feature type="transmembrane region" description="Helical" evidence="8">
    <location>
        <begin position="58"/>
        <end position="77"/>
    </location>
</feature>
<dbReference type="Gene3D" id="1.20.1250.20">
    <property type="entry name" value="MFS general substrate transporter like domains"/>
    <property type="match status" value="2"/>
</dbReference>